<dbReference type="SMART" id="SM00220">
    <property type="entry name" value="S_TKc"/>
    <property type="match status" value="1"/>
</dbReference>
<dbReference type="PANTHER" id="PTHR45631:SF143">
    <property type="entry name" value="LEUCINE-RICH REPEAT PROTEIN KINASE"/>
    <property type="match status" value="1"/>
</dbReference>
<dbReference type="Pfam" id="PF13855">
    <property type="entry name" value="LRR_8"/>
    <property type="match status" value="1"/>
</dbReference>
<comment type="catalytic activity">
    <reaction evidence="16">
        <text>L-threonyl-[protein] + ATP = O-phospho-L-threonyl-[protein] + ADP + H(+)</text>
        <dbReference type="Rhea" id="RHEA:46608"/>
        <dbReference type="Rhea" id="RHEA-COMP:11060"/>
        <dbReference type="Rhea" id="RHEA-COMP:11605"/>
        <dbReference type="ChEBI" id="CHEBI:15378"/>
        <dbReference type="ChEBI" id="CHEBI:30013"/>
        <dbReference type="ChEBI" id="CHEBI:30616"/>
        <dbReference type="ChEBI" id="CHEBI:61977"/>
        <dbReference type="ChEBI" id="CHEBI:456216"/>
        <dbReference type="EC" id="2.7.11.1"/>
    </reaction>
</comment>
<protein>
    <recommendedName>
        <fullName evidence="2">non-specific serine/threonine protein kinase</fullName>
        <ecNumber evidence="2">2.7.11.1</ecNumber>
    </recommendedName>
</protein>
<evidence type="ECO:0000256" key="19">
    <source>
        <dbReference type="SAM" id="Phobius"/>
    </source>
</evidence>
<evidence type="ECO:0000256" key="2">
    <source>
        <dbReference type="ARBA" id="ARBA00012513"/>
    </source>
</evidence>
<keyword evidence="9" id="KW-0677">Repeat</keyword>
<dbReference type="CDD" id="cd14066">
    <property type="entry name" value="STKc_IRAK"/>
    <property type="match status" value="1"/>
</dbReference>
<evidence type="ECO:0000256" key="1">
    <source>
        <dbReference type="ARBA" id="ARBA00004167"/>
    </source>
</evidence>
<dbReference type="SUPFAM" id="SSF56112">
    <property type="entry name" value="Protein kinase-like (PK-like)"/>
    <property type="match status" value="1"/>
</dbReference>
<keyword evidence="14 19" id="KW-0472">Membrane</keyword>
<accession>A0A2N9IFY7</accession>
<keyword evidence="11" id="KW-0418">Kinase</keyword>
<dbReference type="InterPro" id="IPR000719">
    <property type="entry name" value="Prot_kinase_dom"/>
</dbReference>
<evidence type="ECO:0000256" key="15">
    <source>
        <dbReference type="ARBA" id="ARBA00023170"/>
    </source>
</evidence>
<keyword evidence="8" id="KW-0732">Signal</keyword>
<gene>
    <name evidence="21" type="ORF">FSB_LOCUS52599</name>
</gene>
<name>A0A2N9IFY7_FAGSY</name>
<dbReference type="InterPro" id="IPR001245">
    <property type="entry name" value="Ser-Thr/Tyr_kinase_cat_dom"/>
</dbReference>
<keyword evidence="3" id="KW-0723">Serine/threonine-protein kinase</keyword>
<evidence type="ECO:0000256" key="9">
    <source>
        <dbReference type="ARBA" id="ARBA00022737"/>
    </source>
</evidence>
<reference evidence="21" key="1">
    <citation type="submission" date="2018-02" db="EMBL/GenBank/DDBJ databases">
        <authorList>
            <person name="Cohen D.B."/>
            <person name="Kent A.D."/>
        </authorList>
    </citation>
    <scope>NUCLEOTIDE SEQUENCE</scope>
</reference>
<evidence type="ECO:0000256" key="16">
    <source>
        <dbReference type="ARBA" id="ARBA00047899"/>
    </source>
</evidence>
<comment type="subcellular location">
    <subcellularLocation>
        <location evidence="1">Membrane</location>
        <topology evidence="1">Single-pass membrane protein</topology>
    </subcellularLocation>
</comment>
<dbReference type="Pfam" id="PF07714">
    <property type="entry name" value="PK_Tyr_Ser-Thr"/>
    <property type="match status" value="1"/>
</dbReference>
<evidence type="ECO:0000256" key="17">
    <source>
        <dbReference type="ARBA" id="ARBA00048679"/>
    </source>
</evidence>
<evidence type="ECO:0000256" key="8">
    <source>
        <dbReference type="ARBA" id="ARBA00022729"/>
    </source>
</evidence>
<dbReference type="PANTHER" id="PTHR45631">
    <property type="entry name" value="OS07G0107800 PROTEIN-RELATED"/>
    <property type="match status" value="1"/>
</dbReference>
<feature type="domain" description="Protein kinase" evidence="20">
    <location>
        <begin position="562"/>
        <end position="858"/>
    </location>
</feature>
<feature type="transmembrane region" description="Helical" evidence="19">
    <location>
        <begin position="500"/>
        <end position="523"/>
    </location>
</feature>
<feature type="binding site" evidence="18">
    <location>
        <position position="590"/>
    </location>
    <ligand>
        <name>ATP</name>
        <dbReference type="ChEBI" id="CHEBI:30616"/>
    </ligand>
</feature>
<dbReference type="PROSITE" id="PS00108">
    <property type="entry name" value="PROTEIN_KINASE_ST"/>
    <property type="match status" value="1"/>
</dbReference>
<evidence type="ECO:0000313" key="21">
    <source>
        <dbReference type="EMBL" id="SPD24717.1"/>
    </source>
</evidence>
<dbReference type="Gene3D" id="1.10.510.10">
    <property type="entry name" value="Transferase(Phosphotransferase) domain 1"/>
    <property type="match status" value="1"/>
</dbReference>
<dbReference type="InterPro" id="IPR024788">
    <property type="entry name" value="Malectin-like_Carb-bd_dom"/>
</dbReference>
<evidence type="ECO:0000256" key="12">
    <source>
        <dbReference type="ARBA" id="ARBA00022840"/>
    </source>
</evidence>
<evidence type="ECO:0000256" key="11">
    <source>
        <dbReference type="ARBA" id="ARBA00022777"/>
    </source>
</evidence>
<evidence type="ECO:0000256" key="3">
    <source>
        <dbReference type="ARBA" id="ARBA00022527"/>
    </source>
</evidence>
<dbReference type="InterPro" id="IPR001611">
    <property type="entry name" value="Leu-rich_rpt"/>
</dbReference>
<dbReference type="FunFam" id="1.10.510.10:FF:000146">
    <property type="entry name" value="LRR receptor-like serine/threonine-protein kinase IOS1"/>
    <property type="match status" value="1"/>
</dbReference>
<dbReference type="EC" id="2.7.11.1" evidence="2"/>
<dbReference type="InterPro" id="IPR017441">
    <property type="entry name" value="Protein_kinase_ATP_BS"/>
</dbReference>
<dbReference type="FunFam" id="3.30.200.20:FF:000394">
    <property type="entry name" value="Leucine-rich repeat receptor-like protein kinase"/>
    <property type="match status" value="1"/>
</dbReference>
<dbReference type="InterPro" id="IPR032675">
    <property type="entry name" value="LRR_dom_sf"/>
</dbReference>
<proteinExistence type="predicted"/>
<dbReference type="Gene3D" id="3.30.200.20">
    <property type="entry name" value="Phosphorylase Kinase, domain 1"/>
    <property type="match status" value="1"/>
</dbReference>
<evidence type="ECO:0000256" key="7">
    <source>
        <dbReference type="ARBA" id="ARBA00022692"/>
    </source>
</evidence>
<dbReference type="AlphaFoldDB" id="A0A2N9IFY7"/>
<organism evidence="21">
    <name type="scientific">Fagus sylvatica</name>
    <name type="common">Beechnut</name>
    <dbReference type="NCBI Taxonomy" id="28930"/>
    <lineage>
        <taxon>Eukaryota</taxon>
        <taxon>Viridiplantae</taxon>
        <taxon>Streptophyta</taxon>
        <taxon>Embryophyta</taxon>
        <taxon>Tracheophyta</taxon>
        <taxon>Spermatophyta</taxon>
        <taxon>Magnoliopsida</taxon>
        <taxon>eudicotyledons</taxon>
        <taxon>Gunneridae</taxon>
        <taxon>Pentapetalae</taxon>
        <taxon>rosids</taxon>
        <taxon>fabids</taxon>
        <taxon>Fagales</taxon>
        <taxon>Fagaceae</taxon>
        <taxon>Fagus</taxon>
    </lineage>
</organism>
<dbReference type="GO" id="GO:0016020">
    <property type="term" value="C:membrane"/>
    <property type="evidence" value="ECO:0007669"/>
    <property type="project" value="UniProtKB-SubCell"/>
</dbReference>
<dbReference type="Pfam" id="PF12819">
    <property type="entry name" value="Malectin_like"/>
    <property type="match status" value="1"/>
</dbReference>
<keyword evidence="12 18" id="KW-0067">ATP-binding</keyword>
<dbReference type="PROSITE" id="PS00107">
    <property type="entry name" value="PROTEIN_KINASE_ATP"/>
    <property type="match status" value="1"/>
</dbReference>
<dbReference type="EMBL" id="OIVN01005990">
    <property type="protein sequence ID" value="SPD24717.1"/>
    <property type="molecule type" value="Genomic_DNA"/>
</dbReference>
<keyword evidence="7 19" id="KW-0812">Transmembrane</keyword>
<keyword evidence="5" id="KW-0433">Leucine-rich repeat</keyword>
<keyword evidence="15" id="KW-0675">Receptor</keyword>
<evidence type="ECO:0000259" key="20">
    <source>
        <dbReference type="PROSITE" id="PS50011"/>
    </source>
</evidence>
<comment type="catalytic activity">
    <reaction evidence="17">
        <text>L-seryl-[protein] + ATP = O-phospho-L-seryl-[protein] + ADP + H(+)</text>
        <dbReference type="Rhea" id="RHEA:17989"/>
        <dbReference type="Rhea" id="RHEA-COMP:9863"/>
        <dbReference type="Rhea" id="RHEA-COMP:11604"/>
        <dbReference type="ChEBI" id="CHEBI:15378"/>
        <dbReference type="ChEBI" id="CHEBI:29999"/>
        <dbReference type="ChEBI" id="CHEBI:30616"/>
        <dbReference type="ChEBI" id="CHEBI:83421"/>
        <dbReference type="ChEBI" id="CHEBI:456216"/>
        <dbReference type="EC" id="2.7.11.1"/>
    </reaction>
</comment>
<evidence type="ECO:0000256" key="10">
    <source>
        <dbReference type="ARBA" id="ARBA00022741"/>
    </source>
</evidence>
<dbReference type="InterPro" id="IPR011009">
    <property type="entry name" value="Kinase-like_dom_sf"/>
</dbReference>
<keyword evidence="6" id="KW-0808">Transferase</keyword>
<keyword evidence="13 19" id="KW-1133">Transmembrane helix</keyword>
<dbReference type="SUPFAM" id="SSF52058">
    <property type="entry name" value="L domain-like"/>
    <property type="match status" value="1"/>
</dbReference>
<dbReference type="PROSITE" id="PS50011">
    <property type="entry name" value="PROTEIN_KINASE_DOM"/>
    <property type="match status" value="1"/>
</dbReference>
<keyword evidence="4" id="KW-0597">Phosphoprotein</keyword>
<dbReference type="FunFam" id="3.80.10.10:FF:000129">
    <property type="entry name" value="Leucine-rich repeat receptor-like kinase"/>
    <property type="match status" value="1"/>
</dbReference>
<sequence length="876" mass="96930">MDLLHPIDAVCNLSAWAAPNSSENFTFQDLDTGITYTSDEAYIDTGINKNISSEYAYPNNLNLPYPVSDLRSFPQGNKNCYTLKPTGGNGSLNLIRASFLYGNYDGQNKLPEFEIYFDVNIWSSVKFSDASEIVITEIIGVAQSDNIHICLVNKGLGIPFISALELRPLNGSIYGTEFGTSVSLVLSQRLDVGSTNGSGRYKDDIYDRLWSPYMLSSWDSISTSKLINRNNNGYQAPQEVIQTAARPANGSEPLRFHWTPSDPNSQFYVYLYFAEVEQPERNQSRKFNVSWNDSPLSGPFSPRYLYAATISNSRALVAKEHWISIYKTGDSALPPILNAIEIYMVIHLDESPTFSEDVDAIMNVKTTYKISKNWVGDPCGPKNFSWEGLTCKYNDSLPPRIISVNLSSSGLSGTIAASFAKLSLLESLDLSSNSLAGPVPEFLEELKYLKFLNLKSNQLSGSIPAALLERSEAGLLTLSVDEDDQNVCSSGSCKKKKKNIVPILASTVPASAVVLFIALLVIWKLRRGRKSATESVVSNKNPRSIASKKRQFTYAEVLKITNNFQTVIGKGGFGTVYYGQMADGTHVAVKMLSASSSQGPKEFQTEAELLMTVYHRNLASFVGYCDDGNNMALIYEYMANGNLKDYLSEKSSHTLSWEMRLHIAIDAAQGLEYLHHGCNPPIIHRDVKSANILLSEKLDAKIADFGLSKVFPSDDQSHVVTTVMGTTGYLDPEYYNSRKLNEKSDVFSFGIVLLELITGQPAIIKGDEPIHLVDWVSPKLEMRDIESVVDQRLQGDFDVNSVCKALEVAMACTTVTSSQRANMSLVLSELKQCLAMELSRSQERNMSSKEEISTKSYNSSEVYTKDIDSMTGPLAR</sequence>
<dbReference type="Gene3D" id="2.60.120.430">
    <property type="entry name" value="Galactose-binding lectin"/>
    <property type="match status" value="1"/>
</dbReference>
<evidence type="ECO:0000256" key="4">
    <source>
        <dbReference type="ARBA" id="ARBA00022553"/>
    </source>
</evidence>
<evidence type="ECO:0000256" key="14">
    <source>
        <dbReference type="ARBA" id="ARBA00023136"/>
    </source>
</evidence>
<evidence type="ECO:0000256" key="18">
    <source>
        <dbReference type="PROSITE-ProRule" id="PRU10141"/>
    </source>
</evidence>
<evidence type="ECO:0000256" key="13">
    <source>
        <dbReference type="ARBA" id="ARBA00022989"/>
    </source>
</evidence>
<dbReference type="InterPro" id="IPR008271">
    <property type="entry name" value="Ser/Thr_kinase_AS"/>
</dbReference>
<keyword evidence="10 18" id="KW-0547">Nucleotide-binding</keyword>
<dbReference type="GO" id="GO:0004674">
    <property type="term" value="F:protein serine/threonine kinase activity"/>
    <property type="evidence" value="ECO:0007669"/>
    <property type="project" value="UniProtKB-KW"/>
</dbReference>
<dbReference type="Gene3D" id="3.80.10.10">
    <property type="entry name" value="Ribonuclease Inhibitor"/>
    <property type="match status" value="1"/>
</dbReference>
<evidence type="ECO:0000256" key="5">
    <source>
        <dbReference type="ARBA" id="ARBA00022614"/>
    </source>
</evidence>
<dbReference type="GO" id="GO:0005524">
    <property type="term" value="F:ATP binding"/>
    <property type="evidence" value="ECO:0007669"/>
    <property type="project" value="UniProtKB-UniRule"/>
</dbReference>
<evidence type="ECO:0000256" key="6">
    <source>
        <dbReference type="ARBA" id="ARBA00022679"/>
    </source>
</evidence>